<evidence type="ECO:0000313" key="3">
    <source>
        <dbReference type="Proteomes" id="UP001596122"/>
    </source>
</evidence>
<dbReference type="PROSITE" id="PS51318">
    <property type="entry name" value="TAT"/>
    <property type="match status" value="1"/>
</dbReference>
<organism evidence="2 3">
    <name type="scientific">Aquipuribacter nitratireducens</name>
    <dbReference type="NCBI Taxonomy" id="650104"/>
    <lineage>
        <taxon>Bacteria</taxon>
        <taxon>Bacillati</taxon>
        <taxon>Actinomycetota</taxon>
        <taxon>Actinomycetes</taxon>
        <taxon>Micrococcales</taxon>
        <taxon>Intrasporangiaceae</taxon>
        <taxon>Aquipuribacter</taxon>
    </lineage>
</organism>
<keyword evidence="3" id="KW-1185">Reference proteome</keyword>
<feature type="signal peptide" evidence="1">
    <location>
        <begin position="1"/>
        <end position="31"/>
    </location>
</feature>
<evidence type="ECO:0000313" key="2">
    <source>
        <dbReference type="EMBL" id="MFC5382322.1"/>
    </source>
</evidence>
<reference evidence="3" key="1">
    <citation type="journal article" date="2019" name="Int. J. Syst. Evol. Microbiol.">
        <title>The Global Catalogue of Microorganisms (GCM) 10K type strain sequencing project: providing services to taxonomists for standard genome sequencing and annotation.</title>
        <authorList>
            <consortium name="The Broad Institute Genomics Platform"/>
            <consortium name="The Broad Institute Genome Sequencing Center for Infectious Disease"/>
            <person name="Wu L."/>
            <person name="Ma J."/>
        </authorList>
    </citation>
    <scope>NUCLEOTIDE SEQUENCE [LARGE SCALE GENOMIC DNA]</scope>
    <source>
        <strain evidence="3">CCUG 43114</strain>
    </source>
</reference>
<dbReference type="InterPro" id="IPR006311">
    <property type="entry name" value="TAT_signal"/>
</dbReference>
<evidence type="ECO:0008006" key="4">
    <source>
        <dbReference type="Google" id="ProtNLM"/>
    </source>
</evidence>
<keyword evidence="1" id="KW-0732">Signal</keyword>
<feature type="chain" id="PRO_5045456823" description="Lipoprotein" evidence="1">
    <location>
        <begin position="32"/>
        <end position="186"/>
    </location>
</feature>
<dbReference type="Proteomes" id="UP001596122">
    <property type="component" value="Unassembled WGS sequence"/>
</dbReference>
<name>A0ABW0GRL7_9MICO</name>
<protein>
    <recommendedName>
        <fullName evidence="4">Lipoprotein</fullName>
    </recommendedName>
</protein>
<dbReference type="RefSeq" id="WP_340266147.1">
    <property type="nucleotide sequence ID" value="NZ_JBBEOG010000001.1"/>
</dbReference>
<gene>
    <name evidence="2" type="ORF">ACFPJ6_16275</name>
</gene>
<sequence length="186" mass="19351">MTRRPASRAARAALGSATVAGLVLALSACSAAGPPGAAAVVDGEVVPEGDVRAVQQELPPEITGGAPVPVQDILAFFLVEDTVRDVAAEYTGVISTADVRPQLEQVVAQSGGELGELSEPTLELFATSAMLNQIQATDVAREELEARIEELDVEVNPRYGSVGDGLQVLPPEYPWLRPAGELPVEG</sequence>
<proteinExistence type="predicted"/>
<evidence type="ECO:0000256" key="1">
    <source>
        <dbReference type="SAM" id="SignalP"/>
    </source>
</evidence>
<dbReference type="EMBL" id="JBHSLD010000023">
    <property type="protein sequence ID" value="MFC5382322.1"/>
    <property type="molecule type" value="Genomic_DNA"/>
</dbReference>
<comment type="caution">
    <text evidence="2">The sequence shown here is derived from an EMBL/GenBank/DDBJ whole genome shotgun (WGS) entry which is preliminary data.</text>
</comment>
<accession>A0ABW0GRL7</accession>
<dbReference type="PROSITE" id="PS51257">
    <property type="entry name" value="PROKAR_LIPOPROTEIN"/>
    <property type="match status" value="1"/>
</dbReference>